<gene>
    <name evidence="25" type="ORF">ISALK_03730</name>
</gene>
<feature type="transmembrane region" description="Helical" evidence="24">
    <location>
        <begin position="129"/>
        <end position="148"/>
    </location>
</feature>
<organism evidence="25 26">
    <name type="scientific">Isachenkonia alkalipeptolytica</name>
    <dbReference type="NCBI Taxonomy" id="2565777"/>
    <lineage>
        <taxon>Bacteria</taxon>
        <taxon>Bacillati</taxon>
        <taxon>Bacillota</taxon>
        <taxon>Clostridia</taxon>
        <taxon>Eubacteriales</taxon>
        <taxon>Clostridiaceae</taxon>
        <taxon>Isachenkonia</taxon>
    </lineage>
</organism>
<keyword evidence="11 24" id="KW-0812">Transmembrane</keyword>
<evidence type="ECO:0000256" key="1">
    <source>
        <dbReference type="ARBA" id="ARBA00001698"/>
    </source>
</evidence>
<evidence type="ECO:0000256" key="9">
    <source>
        <dbReference type="ARBA" id="ARBA00022516"/>
    </source>
</evidence>
<evidence type="ECO:0000256" key="18">
    <source>
        <dbReference type="ARBA" id="ARBA00029893"/>
    </source>
</evidence>
<evidence type="ECO:0000256" key="11">
    <source>
        <dbReference type="ARBA" id="ARBA00022692"/>
    </source>
</evidence>
<comment type="pathway">
    <text evidence="3">Phospholipid metabolism; CDP-diacylglycerol biosynthesis; CDP-diacylglycerol from sn-glycerol 3-phosphate: step 3/3.</text>
</comment>
<evidence type="ECO:0000256" key="8">
    <source>
        <dbReference type="ARBA" id="ARBA00022475"/>
    </source>
</evidence>
<evidence type="ECO:0000256" key="14">
    <source>
        <dbReference type="ARBA" id="ARBA00023098"/>
    </source>
</evidence>
<sequence>MITRIISAVIGIPILIGIITLGGAPLMAALGLVMILGLREFYQALSKKGFQPVDGIGYAFTVFLVFSLFLGQDWATQGIYGAFLLTALTLLLNEKYTVQDGMLTLYGILYIPILMSYIIRVDLLESPAHIIWLVFIIAFATDTFAYFTGRFLGKHKLCPRVSPKKTIEGSIGGLVGTVAACGVFAYFIFPQGIFSFMILGALGSAVAQMGDLSASMVKRWTGIKDFGKIMPGHGGVLDRFDSIIFAAPLVYYYITMVVG</sequence>
<evidence type="ECO:0000256" key="21">
    <source>
        <dbReference type="ARBA" id="ARBA00032396"/>
    </source>
</evidence>
<reference evidence="25 26" key="1">
    <citation type="submission" date="2019-04" db="EMBL/GenBank/DDBJ databases">
        <title>Isachenkonia alkalipeptolytica gen. nov. sp. nov. a new anaerobic, alkiliphilic organothrophic bacterium capable to reduce synthesized ferrihydrite isolated from a soda lake.</title>
        <authorList>
            <person name="Toshchakov S.V."/>
            <person name="Zavarzina D.G."/>
            <person name="Zhilina T.N."/>
            <person name="Kostrikina N.A."/>
            <person name="Kublanov I.V."/>
        </authorList>
    </citation>
    <scope>NUCLEOTIDE SEQUENCE [LARGE SCALE GENOMIC DNA]</scope>
    <source>
        <strain evidence="25 26">Z-1701</strain>
    </source>
</reference>
<keyword evidence="16" id="KW-0594">Phospholipid biosynthesis</keyword>
<evidence type="ECO:0000256" key="4">
    <source>
        <dbReference type="ARBA" id="ARBA00005189"/>
    </source>
</evidence>
<evidence type="ECO:0000256" key="10">
    <source>
        <dbReference type="ARBA" id="ARBA00022679"/>
    </source>
</evidence>
<proteinExistence type="inferred from homology"/>
<dbReference type="RefSeq" id="WP_160719171.1">
    <property type="nucleotide sequence ID" value="NZ_SUMG01000003.1"/>
</dbReference>
<keyword evidence="13 24" id="KW-1133">Transmembrane helix</keyword>
<evidence type="ECO:0000313" key="25">
    <source>
        <dbReference type="EMBL" id="NBG87603.1"/>
    </source>
</evidence>
<comment type="similarity">
    <text evidence="5">Belongs to the CDS family.</text>
</comment>
<keyword evidence="10" id="KW-0808">Transferase</keyword>
<protein>
    <recommendedName>
        <fullName evidence="7">Phosphatidate cytidylyltransferase</fullName>
        <ecNumber evidence="6">2.7.7.41</ecNumber>
    </recommendedName>
    <alternativeName>
        <fullName evidence="20">CDP-DAG synthase</fullName>
    </alternativeName>
    <alternativeName>
        <fullName evidence="22">CDP-DG synthase</fullName>
    </alternativeName>
    <alternativeName>
        <fullName evidence="18">CDP-diacylglycerol synthase</fullName>
    </alternativeName>
    <alternativeName>
        <fullName evidence="21">CDP-diglyceride pyrophosphorylase</fullName>
    </alternativeName>
    <alternativeName>
        <fullName evidence="23">CDP-diglyceride synthase</fullName>
    </alternativeName>
    <alternativeName>
        <fullName evidence="19">CTP:phosphatidate cytidylyltransferase</fullName>
    </alternativeName>
</protein>
<evidence type="ECO:0000256" key="3">
    <source>
        <dbReference type="ARBA" id="ARBA00005119"/>
    </source>
</evidence>
<dbReference type="PANTHER" id="PTHR46382">
    <property type="entry name" value="PHOSPHATIDATE CYTIDYLYLTRANSFERASE"/>
    <property type="match status" value="1"/>
</dbReference>
<name>A0AA43XIW1_9CLOT</name>
<dbReference type="Pfam" id="PF01148">
    <property type="entry name" value="CTP_transf_1"/>
    <property type="match status" value="1"/>
</dbReference>
<keyword evidence="12 25" id="KW-0548">Nucleotidyltransferase</keyword>
<accession>A0AA43XIW1</accession>
<evidence type="ECO:0000256" key="17">
    <source>
        <dbReference type="ARBA" id="ARBA00023264"/>
    </source>
</evidence>
<dbReference type="AlphaFoldDB" id="A0AA43XIW1"/>
<comment type="subcellular location">
    <subcellularLocation>
        <location evidence="2">Cell membrane</location>
        <topology evidence="2">Multi-pass membrane protein</topology>
    </subcellularLocation>
</comment>
<dbReference type="PANTHER" id="PTHR46382:SF1">
    <property type="entry name" value="PHOSPHATIDATE CYTIDYLYLTRANSFERASE"/>
    <property type="match status" value="1"/>
</dbReference>
<evidence type="ECO:0000256" key="12">
    <source>
        <dbReference type="ARBA" id="ARBA00022695"/>
    </source>
</evidence>
<feature type="transmembrane region" description="Helical" evidence="24">
    <location>
        <begin position="236"/>
        <end position="254"/>
    </location>
</feature>
<evidence type="ECO:0000256" key="23">
    <source>
        <dbReference type="ARBA" id="ARBA00033406"/>
    </source>
</evidence>
<feature type="transmembrane region" description="Helical" evidence="24">
    <location>
        <begin position="194"/>
        <end position="215"/>
    </location>
</feature>
<comment type="caution">
    <text evidence="25">The sequence shown here is derived from an EMBL/GenBank/DDBJ whole genome shotgun (WGS) entry which is preliminary data.</text>
</comment>
<keyword evidence="26" id="KW-1185">Reference proteome</keyword>
<evidence type="ECO:0000256" key="13">
    <source>
        <dbReference type="ARBA" id="ARBA00022989"/>
    </source>
</evidence>
<evidence type="ECO:0000256" key="22">
    <source>
        <dbReference type="ARBA" id="ARBA00032743"/>
    </source>
</evidence>
<evidence type="ECO:0000256" key="5">
    <source>
        <dbReference type="ARBA" id="ARBA00010185"/>
    </source>
</evidence>
<evidence type="ECO:0000256" key="20">
    <source>
        <dbReference type="ARBA" id="ARBA00032253"/>
    </source>
</evidence>
<evidence type="ECO:0000313" key="26">
    <source>
        <dbReference type="Proteomes" id="UP000449710"/>
    </source>
</evidence>
<evidence type="ECO:0000256" key="6">
    <source>
        <dbReference type="ARBA" id="ARBA00012487"/>
    </source>
</evidence>
<evidence type="ECO:0000256" key="15">
    <source>
        <dbReference type="ARBA" id="ARBA00023136"/>
    </source>
</evidence>
<feature type="transmembrane region" description="Helical" evidence="24">
    <location>
        <begin position="169"/>
        <end position="188"/>
    </location>
</feature>
<evidence type="ECO:0000256" key="7">
    <source>
        <dbReference type="ARBA" id="ARBA00019373"/>
    </source>
</evidence>
<keyword evidence="14" id="KW-0443">Lipid metabolism</keyword>
<dbReference type="EMBL" id="SUMG01000003">
    <property type="protein sequence ID" value="NBG87603.1"/>
    <property type="molecule type" value="Genomic_DNA"/>
</dbReference>
<evidence type="ECO:0000256" key="19">
    <source>
        <dbReference type="ARBA" id="ARBA00031825"/>
    </source>
</evidence>
<evidence type="ECO:0000256" key="24">
    <source>
        <dbReference type="SAM" id="Phobius"/>
    </source>
</evidence>
<comment type="pathway">
    <text evidence="4">Lipid metabolism.</text>
</comment>
<evidence type="ECO:0000256" key="2">
    <source>
        <dbReference type="ARBA" id="ARBA00004651"/>
    </source>
</evidence>
<keyword evidence="8" id="KW-1003">Cell membrane</keyword>
<keyword evidence="17" id="KW-1208">Phospholipid metabolism</keyword>
<dbReference type="EC" id="2.7.7.41" evidence="6"/>
<keyword evidence="15 24" id="KW-0472">Membrane</keyword>
<dbReference type="GO" id="GO:0016024">
    <property type="term" value="P:CDP-diacylglycerol biosynthetic process"/>
    <property type="evidence" value="ECO:0007669"/>
    <property type="project" value="TreeGrafter"/>
</dbReference>
<dbReference type="GO" id="GO:0005886">
    <property type="term" value="C:plasma membrane"/>
    <property type="evidence" value="ECO:0007669"/>
    <property type="project" value="UniProtKB-SubCell"/>
</dbReference>
<dbReference type="Proteomes" id="UP000449710">
    <property type="component" value="Unassembled WGS sequence"/>
</dbReference>
<feature type="transmembrane region" description="Helical" evidence="24">
    <location>
        <begin position="104"/>
        <end position="123"/>
    </location>
</feature>
<dbReference type="GO" id="GO:0004605">
    <property type="term" value="F:phosphatidate cytidylyltransferase activity"/>
    <property type="evidence" value="ECO:0007669"/>
    <property type="project" value="UniProtKB-EC"/>
</dbReference>
<feature type="transmembrane region" description="Helical" evidence="24">
    <location>
        <begin position="50"/>
        <end position="68"/>
    </location>
</feature>
<feature type="transmembrane region" description="Helical" evidence="24">
    <location>
        <begin position="6"/>
        <end position="38"/>
    </location>
</feature>
<evidence type="ECO:0000256" key="16">
    <source>
        <dbReference type="ARBA" id="ARBA00023209"/>
    </source>
</evidence>
<comment type="catalytic activity">
    <reaction evidence="1">
        <text>a 1,2-diacyl-sn-glycero-3-phosphate + CTP + H(+) = a CDP-1,2-diacyl-sn-glycerol + diphosphate</text>
        <dbReference type="Rhea" id="RHEA:16229"/>
        <dbReference type="ChEBI" id="CHEBI:15378"/>
        <dbReference type="ChEBI" id="CHEBI:33019"/>
        <dbReference type="ChEBI" id="CHEBI:37563"/>
        <dbReference type="ChEBI" id="CHEBI:58332"/>
        <dbReference type="ChEBI" id="CHEBI:58608"/>
        <dbReference type="EC" id="2.7.7.41"/>
    </reaction>
</comment>
<keyword evidence="9" id="KW-0444">Lipid biosynthesis</keyword>